<gene>
    <name evidence="5" type="ORF">FW778_00505</name>
</gene>
<dbReference type="InterPro" id="IPR054363">
    <property type="entry name" value="GH95_cat"/>
</dbReference>
<reference evidence="5 6" key="1">
    <citation type="submission" date="2019-09" db="EMBL/GenBank/DDBJ databases">
        <title>Draft genome sequence of Ginsengibacter sp. BR5-29.</title>
        <authorList>
            <person name="Im W.-T."/>
        </authorList>
    </citation>
    <scope>NUCLEOTIDE SEQUENCE [LARGE SCALE GENOMIC DNA]</scope>
    <source>
        <strain evidence="5 6">BR5-29</strain>
    </source>
</reference>
<dbReference type="Gene3D" id="1.50.10.10">
    <property type="match status" value="1"/>
</dbReference>
<evidence type="ECO:0000259" key="3">
    <source>
        <dbReference type="Pfam" id="PF14498"/>
    </source>
</evidence>
<organism evidence="5 6">
    <name type="scientific">Ginsengibacter hankyongi</name>
    <dbReference type="NCBI Taxonomy" id="2607284"/>
    <lineage>
        <taxon>Bacteria</taxon>
        <taxon>Pseudomonadati</taxon>
        <taxon>Bacteroidota</taxon>
        <taxon>Chitinophagia</taxon>
        <taxon>Chitinophagales</taxon>
        <taxon>Chitinophagaceae</taxon>
        <taxon>Ginsengibacter</taxon>
    </lineage>
</organism>
<evidence type="ECO:0000313" key="5">
    <source>
        <dbReference type="EMBL" id="KAA9040560.1"/>
    </source>
</evidence>
<dbReference type="AlphaFoldDB" id="A0A5J5IHT1"/>
<accession>A0A5J5IHT1</accession>
<dbReference type="RefSeq" id="WP_150412619.1">
    <property type="nucleotide sequence ID" value="NZ_VYQF01000001.1"/>
</dbReference>
<evidence type="ECO:0000313" key="6">
    <source>
        <dbReference type="Proteomes" id="UP000326903"/>
    </source>
</evidence>
<feature type="signal peptide" evidence="2">
    <location>
        <begin position="1"/>
        <end position="24"/>
    </location>
</feature>
<proteinExistence type="predicted"/>
<keyword evidence="2" id="KW-0732">Signal</keyword>
<dbReference type="InterPro" id="IPR012341">
    <property type="entry name" value="6hp_glycosidase-like_sf"/>
</dbReference>
<keyword evidence="6" id="KW-1185">Reference proteome</keyword>
<evidence type="ECO:0000259" key="4">
    <source>
        <dbReference type="Pfam" id="PF22124"/>
    </source>
</evidence>
<protein>
    <submittedName>
        <fullName evidence="5">Glycoside hydrolase family 95 protein</fullName>
    </submittedName>
</protein>
<sequence>MLIDKALKLFVCSVIMCLSVAAQTNGKERGIQNQTLWYDTPAANWLQALPLGNGSLGATVFGGTATERIQFNESSLVTGTTKVVGSYQPFGNIFIHWKHHTVGNYKRMLLLDQALHHTEYVADGIHFKHEYFISHPAKAMVMQISSEKPHSITANIVMKDAHQSFSVVQKNRISFKGLLGNQMKYEAILQVNSTGGRLIRTDSSIIVKNADKLTLTLVAGTSFRPYSGENWLGADPHDELVKRISRVSRQSYQELKKDHVNDFERLFSRVVFYLGETPGIPTNKRIEAYNKGQRDHALETLLFQYGRYLLISSSRKGGLPANLQGIWNDEYKPAWYSQYTTNINVQMNYWPAEVTNLAECHFPLFDWVENLAAVSKNSGDSVLKTTKGWIAYSTNNIMGGPSKWRLHRPGNAWMSQHFWEHYAFTNDTNFLRKRAYPMLKQLVEYWEGHLVERTDGKLVTPDGWSPEHGPHKNESDKSPYPGVSYDQQIVYDLFTNYLDAASVLNVEQSYRKKVEVMRAKLLGPQIGSGDSCRNGWKIGTILQIITVPL</sequence>
<dbReference type="PANTHER" id="PTHR31084">
    <property type="entry name" value="ALPHA-L-FUCOSIDASE 2"/>
    <property type="match status" value="1"/>
</dbReference>
<feature type="domain" description="Glycosyl hydrolase family 95 catalytic" evidence="4">
    <location>
        <begin position="251"/>
        <end position="528"/>
    </location>
</feature>
<dbReference type="PANTHER" id="PTHR31084:SF0">
    <property type="entry name" value="ALPHA-L-FUCOSIDASE 2"/>
    <property type="match status" value="1"/>
</dbReference>
<dbReference type="GO" id="GO:0004560">
    <property type="term" value="F:alpha-L-fucosidase activity"/>
    <property type="evidence" value="ECO:0007669"/>
    <property type="project" value="TreeGrafter"/>
</dbReference>
<evidence type="ECO:0000256" key="2">
    <source>
        <dbReference type="SAM" id="SignalP"/>
    </source>
</evidence>
<dbReference type="Pfam" id="PF14498">
    <property type="entry name" value="Glyco_hyd_65N_2"/>
    <property type="match status" value="2"/>
</dbReference>
<dbReference type="SUPFAM" id="SSF48208">
    <property type="entry name" value="Six-hairpin glycosidases"/>
    <property type="match status" value="1"/>
</dbReference>
<comment type="caution">
    <text evidence="5">The sequence shown here is derived from an EMBL/GenBank/DDBJ whole genome shotgun (WGS) entry which is preliminary data.</text>
</comment>
<feature type="region of interest" description="Disordered" evidence="1">
    <location>
        <begin position="457"/>
        <end position="481"/>
    </location>
</feature>
<feature type="domain" description="Glycosyl hydrolase family 95 N-terminal" evidence="3">
    <location>
        <begin position="86"/>
        <end position="225"/>
    </location>
</feature>
<dbReference type="GO" id="GO:0005975">
    <property type="term" value="P:carbohydrate metabolic process"/>
    <property type="evidence" value="ECO:0007669"/>
    <property type="project" value="InterPro"/>
</dbReference>
<feature type="chain" id="PRO_5023804331" evidence="2">
    <location>
        <begin position="25"/>
        <end position="549"/>
    </location>
</feature>
<name>A0A5J5IHT1_9BACT</name>
<dbReference type="Gene3D" id="2.70.98.50">
    <property type="entry name" value="putative glycoside hydrolase family protein from bacillus halodurans"/>
    <property type="match status" value="2"/>
</dbReference>
<keyword evidence="5" id="KW-0378">Hydrolase</keyword>
<dbReference type="InterPro" id="IPR027414">
    <property type="entry name" value="GH95_N_dom"/>
</dbReference>
<evidence type="ECO:0000256" key="1">
    <source>
        <dbReference type="SAM" id="MobiDB-lite"/>
    </source>
</evidence>
<dbReference type="Pfam" id="PF22124">
    <property type="entry name" value="Glyco_hydro_95_cat"/>
    <property type="match status" value="1"/>
</dbReference>
<dbReference type="EMBL" id="VYQF01000001">
    <property type="protein sequence ID" value="KAA9040560.1"/>
    <property type="molecule type" value="Genomic_DNA"/>
</dbReference>
<dbReference type="InterPro" id="IPR008928">
    <property type="entry name" value="6-hairpin_glycosidase_sf"/>
</dbReference>
<feature type="domain" description="Glycosyl hydrolase family 95 N-terminal" evidence="3">
    <location>
        <begin position="36"/>
        <end position="80"/>
    </location>
</feature>
<feature type="compositionally biased region" description="Basic and acidic residues" evidence="1">
    <location>
        <begin position="468"/>
        <end position="477"/>
    </location>
</feature>
<dbReference type="Proteomes" id="UP000326903">
    <property type="component" value="Unassembled WGS sequence"/>
</dbReference>